<accession>A0AAN6PWD8</accession>
<name>A0AAN6PWD8_9PEZI</name>
<evidence type="ECO:0000313" key="2">
    <source>
        <dbReference type="EMBL" id="KAK4099033.1"/>
    </source>
</evidence>
<feature type="compositionally biased region" description="Basic and acidic residues" evidence="1">
    <location>
        <begin position="1"/>
        <end position="11"/>
    </location>
</feature>
<keyword evidence="3" id="KW-1185">Reference proteome</keyword>
<feature type="region of interest" description="Disordered" evidence="1">
    <location>
        <begin position="150"/>
        <end position="232"/>
    </location>
</feature>
<sequence>MSDRLGREENHGLQLPPRPAWDGFGSDEDTVVEDPRYENPANGSAAADIPTHGLPIFSAGPIPVSPRFIGQPATASEHKVSVEQLIRADPDEESQGQAEPMAIFTDRPYIGGINLALSNLIARVGEGERHRRQMETQLNLAFQLIQETKDNQTAASRAPQAETGRDDSDSVAEGGRVFGKSAAPVNKRRSLPQDSGGTDADDMNRAKRTRPNTAGSGGGGAAEGVIHSDPLPAPAADRTVSLLLRPRALAPPVARKSGVPSAAADIDAAAPLANDDEDAGVKWAREFLSFLKAIDCRSDTDLLRLRRYVDGQLSFEFPLCLSTEMGLHAQYYLKVGGKLSTLIRADPHDMERPVQPKADEELVDKLNILEYAVDERRIESAAKMDVDHKPVYPSGYLVPLGEVFVAHRSSTKPQEVASTNFFVLMEATSSKKSLWMAYRYEKPVRRRDGTTAWDAVVVLNHRDSVFKGSRRHFDTVAVLDDVRQWRSPTEDMIDMCRFAEALPRGGSNVLQPVLYTPVLAAVREAMKKGWEEGAVDEE</sequence>
<organism evidence="2 3">
    <name type="scientific">Parathielavia hyrcaniae</name>
    <dbReference type="NCBI Taxonomy" id="113614"/>
    <lineage>
        <taxon>Eukaryota</taxon>
        <taxon>Fungi</taxon>
        <taxon>Dikarya</taxon>
        <taxon>Ascomycota</taxon>
        <taxon>Pezizomycotina</taxon>
        <taxon>Sordariomycetes</taxon>
        <taxon>Sordariomycetidae</taxon>
        <taxon>Sordariales</taxon>
        <taxon>Chaetomiaceae</taxon>
        <taxon>Parathielavia</taxon>
    </lineage>
</organism>
<dbReference type="AlphaFoldDB" id="A0AAN6PWD8"/>
<feature type="region of interest" description="Disordered" evidence="1">
    <location>
        <begin position="1"/>
        <end position="48"/>
    </location>
</feature>
<protein>
    <submittedName>
        <fullName evidence="2">Uncharacterized protein</fullName>
    </submittedName>
</protein>
<comment type="caution">
    <text evidence="2">The sequence shown here is derived from an EMBL/GenBank/DDBJ whole genome shotgun (WGS) entry which is preliminary data.</text>
</comment>
<proteinExistence type="predicted"/>
<evidence type="ECO:0000256" key="1">
    <source>
        <dbReference type="SAM" id="MobiDB-lite"/>
    </source>
</evidence>
<reference evidence="2" key="2">
    <citation type="submission" date="2023-05" db="EMBL/GenBank/DDBJ databases">
        <authorList>
            <consortium name="Lawrence Berkeley National Laboratory"/>
            <person name="Steindorff A."/>
            <person name="Hensen N."/>
            <person name="Bonometti L."/>
            <person name="Westerberg I."/>
            <person name="Brannstrom I.O."/>
            <person name="Guillou S."/>
            <person name="Cros-Aarteil S."/>
            <person name="Calhoun S."/>
            <person name="Haridas S."/>
            <person name="Kuo A."/>
            <person name="Mondo S."/>
            <person name="Pangilinan J."/>
            <person name="Riley R."/>
            <person name="Labutti K."/>
            <person name="Andreopoulos B."/>
            <person name="Lipzen A."/>
            <person name="Chen C."/>
            <person name="Yanf M."/>
            <person name="Daum C."/>
            <person name="Ng V."/>
            <person name="Clum A."/>
            <person name="Ohm R."/>
            <person name="Martin F."/>
            <person name="Silar P."/>
            <person name="Natvig D."/>
            <person name="Lalanne C."/>
            <person name="Gautier V."/>
            <person name="Ament-Velasquez S.L."/>
            <person name="Kruys A."/>
            <person name="Hutchinson M.I."/>
            <person name="Powell A.J."/>
            <person name="Barry K."/>
            <person name="Miller A.N."/>
            <person name="Grigoriev I.V."/>
            <person name="Debuchy R."/>
            <person name="Gladieux P."/>
            <person name="Thoren M.H."/>
            <person name="Johannesson H."/>
        </authorList>
    </citation>
    <scope>NUCLEOTIDE SEQUENCE</scope>
    <source>
        <strain evidence="2">CBS 757.83</strain>
    </source>
</reference>
<dbReference type="Proteomes" id="UP001305647">
    <property type="component" value="Unassembled WGS sequence"/>
</dbReference>
<evidence type="ECO:0000313" key="3">
    <source>
        <dbReference type="Proteomes" id="UP001305647"/>
    </source>
</evidence>
<reference evidence="2" key="1">
    <citation type="journal article" date="2023" name="Mol. Phylogenet. Evol.">
        <title>Genome-scale phylogeny and comparative genomics of the fungal order Sordariales.</title>
        <authorList>
            <person name="Hensen N."/>
            <person name="Bonometti L."/>
            <person name="Westerberg I."/>
            <person name="Brannstrom I.O."/>
            <person name="Guillou S."/>
            <person name="Cros-Aarteil S."/>
            <person name="Calhoun S."/>
            <person name="Haridas S."/>
            <person name="Kuo A."/>
            <person name="Mondo S."/>
            <person name="Pangilinan J."/>
            <person name="Riley R."/>
            <person name="LaButti K."/>
            <person name="Andreopoulos B."/>
            <person name="Lipzen A."/>
            <person name="Chen C."/>
            <person name="Yan M."/>
            <person name="Daum C."/>
            <person name="Ng V."/>
            <person name="Clum A."/>
            <person name="Steindorff A."/>
            <person name="Ohm R.A."/>
            <person name="Martin F."/>
            <person name="Silar P."/>
            <person name="Natvig D.O."/>
            <person name="Lalanne C."/>
            <person name="Gautier V."/>
            <person name="Ament-Velasquez S.L."/>
            <person name="Kruys A."/>
            <person name="Hutchinson M.I."/>
            <person name="Powell A.J."/>
            <person name="Barry K."/>
            <person name="Miller A.N."/>
            <person name="Grigoriev I.V."/>
            <person name="Debuchy R."/>
            <person name="Gladieux P."/>
            <person name="Hiltunen Thoren M."/>
            <person name="Johannesson H."/>
        </authorList>
    </citation>
    <scope>NUCLEOTIDE SEQUENCE</scope>
    <source>
        <strain evidence="2">CBS 757.83</strain>
    </source>
</reference>
<gene>
    <name evidence="2" type="ORF">N658DRAFT_509086</name>
</gene>
<dbReference type="EMBL" id="MU863653">
    <property type="protein sequence ID" value="KAK4099033.1"/>
    <property type="molecule type" value="Genomic_DNA"/>
</dbReference>